<dbReference type="SMART" id="SM00248">
    <property type="entry name" value="ANK"/>
    <property type="match status" value="7"/>
</dbReference>
<evidence type="ECO:0000313" key="8">
    <source>
        <dbReference type="Proteomes" id="UP001274830"/>
    </source>
</evidence>
<dbReference type="Pfam" id="PF03105">
    <property type="entry name" value="SPX"/>
    <property type="match status" value="1"/>
</dbReference>
<gene>
    <name evidence="7" type="primary">PHO81</name>
    <name evidence="7" type="ORF">LTR78_009589</name>
</gene>
<evidence type="ECO:0000259" key="6">
    <source>
        <dbReference type="PROSITE" id="PS51704"/>
    </source>
</evidence>
<dbReference type="PROSITE" id="PS51704">
    <property type="entry name" value="GP_PDE"/>
    <property type="match status" value="1"/>
</dbReference>
<dbReference type="GO" id="GO:0047389">
    <property type="term" value="F:glycerophosphocholine phosphodiesterase activity"/>
    <property type="evidence" value="ECO:0007669"/>
    <property type="project" value="TreeGrafter"/>
</dbReference>
<dbReference type="Pfam" id="PF03009">
    <property type="entry name" value="GDPD"/>
    <property type="match status" value="1"/>
</dbReference>
<dbReference type="Proteomes" id="UP001274830">
    <property type="component" value="Unassembled WGS sequence"/>
</dbReference>
<evidence type="ECO:0000259" key="5">
    <source>
        <dbReference type="PROSITE" id="PS51382"/>
    </source>
</evidence>
<dbReference type="InterPro" id="IPR057506">
    <property type="entry name" value="C2_GPCPD1"/>
</dbReference>
<keyword evidence="3 4" id="KW-0040">ANK repeat</keyword>
<dbReference type="PROSITE" id="PS50088">
    <property type="entry name" value="ANK_REPEAT"/>
    <property type="match status" value="2"/>
</dbReference>
<feature type="domain" description="GP-PDE" evidence="6">
    <location>
        <begin position="718"/>
        <end position="1021"/>
    </location>
</feature>
<feature type="repeat" description="ANK" evidence="4">
    <location>
        <begin position="336"/>
        <end position="356"/>
    </location>
</feature>
<dbReference type="InterPro" id="IPR051578">
    <property type="entry name" value="GDPD"/>
</dbReference>
<evidence type="ECO:0000313" key="7">
    <source>
        <dbReference type="EMBL" id="KAK3670485.1"/>
    </source>
</evidence>
<dbReference type="PROSITE" id="PS50297">
    <property type="entry name" value="ANK_REP_REGION"/>
    <property type="match status" value="1"/>
</dbReference>
<keyword evidence="1" id="KW-0677">Repeat</keyword>
<dbReference type="GO" id="GO:0046475">
    <property type="term" value="P:glycerophospholipid catabolic process"/>
    <property type="evidence" value="ECO:0007669"/>
    <property type="project" value="TreeGrafter"/>
</dbReference>
<proteinExistence type="predicted"/>
<comment type="caution">
    <text evidence="7">The sequence shown here is derived from an EMBL/GenBank/DDBJ whole genome shotgun (WGS) entry which is preliminary data.</text>
</comment>
<evidence type="ECO:0000256" key="4">
    <source>
        <dbReference type="PROSITE-ProRule" id="PRU00023"/>
    </source>
</evidence>
<dbReference type="PROSITE" id="PS51382">
    <property type="entry name" value="SPX"/>
    <property type="match status" value="1"/>
</dbReference>
<dbReference type="InterPro" id="IPR030395">
    <property type="entry name" value="GP_PDE_dom"/>
</dbReference>
<protein>
    <submittedName>
        <fullName evidence="7">Phosphate system positive regulatory protein pho81</fullName>
    </submittedName>
</protein>
<dbReference type="AlphaFoldDB" id="A0AAE0TMV0"/>
<evidence type="ECO:0000256" key="1">
    <source>
        <dbReference type="ARBA" id="ARBA00022737"/>
    </source>
</evidence>
<dbReference type="Pfam" id="PF25329">
    <property type="entry name" value="C2_GDE1"/>
    <property type="match status" value="1"/>
</dbReference>
<keyword evidence="8" id="KW-1185">Reference proteome</keyword>
<evidence type="ECO:0000256" key="3">
    <source>
        <dbReference type="ARBA" id="ARBA00023043"/>
    </source>
</evidence>
<dbReference type="CDD" id="cd14483">
    <property type="entry name" value="SPX_PHO81_NUC-2_like"/>
    <property type="match status" value="1"/>
</dbReference>
<feature type="repeat" description="ANK" evidence="4">
    <location>
        <begin position="303"/>
        <end position="335"/>
    </location>
</feature>
<dbReference type="InterPro" id="IPR002110">
    <property type="entry name" value="Ankyrin_rpt"/>
</dbReference>
<feature type="domain" description="SPX" evidence="5">
    <location>
        <begin position="13"/>
        <end position="178"/>
    </location>
</feature>
<dbReference type="PANTHER" id="PTHR22958:SF23">
    <property type="entry name" value="DEPENDENT KINASE INHIBITOR PHO81, PUTATIVE (AFU_ORTHOLOGUE AFUA_4G06020)-RELATED"/>
    <property type="match status" value="1"/>
</dbReference>
<dbReference type="Gene3D" id="1.25.40.20">
    <property type="entry name" value="Ankyrin repeat-containing domain"/>
    <property type="match status" value="1"/>
</dbReference>
<dbReference type="InterPro" id="IPR036770">
    <property type="entry name" value="Ankyrin_rpt-contain_sf"/>
</dbReference>
<dbReference type="RefSeq" id="XP_064694823.1">
    <property type="nucleotide sequence ID" value="XM_064837500.1"/>
</dbReference>
<dbReference type="Gene3D" id="3.20.20.190">
    <property type="entry name" value="Phosphatidylinositol (PI) phosphodiesterase"/>
    <property type="match status" value="1"/>
</dbReference>
<dbReference type="Pfam" id="PF12796">
    <property type="entry name" value="Ank_2"/>
    <property type="match status" value="1"/>
</dbReference>
<dbReference type="PANTHER" id="PTHR22958">
    <property type="entry name" value="GLYCEROPHOSPHORYL DIESTER PHOSPHODIESTERASE"/>
    <property type="match status" value="1"/>
</dbReference>
<dbReference type="SUPFAM" id="SSF51695">
    <property type="entry name" value="PLC-like phosphodiesterases"/>
    <property type="match status" value="1"/>
</dbReference>
<dbReference type="InterPro" id="IPR004331">
    <property type="entry name" value="SPX_dom"/>
</dbReference>
<dbReference type="InterPro" id="IPR017946">
    <property type="entry name" value="PLC-like_Pdiesterase_TIM-brl"/>
</dbReference>
<reference evidence="7" key="1">
    <citation type="submission" date="2023-07" db="EMBL/GenBank/DDBJ databases">
        <title>Black Yeasts Isolated from many extreme environments.</title>
        <authorList>
            <person name="Coleine C."/>
            <person name="Stajich J.E."/>
            <person name="Selbmann L."/>
        </authorList>
    </citation>
    <scope>NUCLEOTIDE SEQUENCE</scope>
    <source>
        <strain evidence="7">CCFEE 5485</strain>
    </source>
</reference>
<dbReference type="GeneID" id="89962038"/>
<sequence>MYVYTTTTGAGCEKFGKHIQKRQLDIPEYASSFVDYKALKKLIKKLSATPILPPASQVTTEGEQLRDSQAALQANKATFFFRLDREIDKVDTFYLQKEAELRIRLRTLLDKKRALESRATPASKLSSGYVLLDEGFRLFSNDLDKLQQFVEVNQTAFSKILKKWDKTSKSRTKELYLSRAVEVRPCFNRDVISDLSDQATTGSLELQAWAEGEKISYTPAVELENRVPVGSQDEEVEIQVLQAMNVGNTGLIREWAARVMQAGDAQERISRVFLNSVSTGNPEAQEVLYATKVINFNYADEINERNSMHEAAVSNKPDVLRVAISAGSDIRAPDVYGRIPLHYACMHGRVEMIHMLRAAAPDTIDAKDLDNFTPLIHGIVHAQTASVEAMLQHGAVVDPLGENDHIPLNLACQYGTVAIVDQLLRYNPRILPDAEGLFPQHLVARFGGNKQILVLLKSHGIDMDQADKLYSWTPIFHAASEGHLHCLQQLLQFNVEASVLDEKGLSAVYYAAWEGHLDCMQLLAQITTSQVTIRDTVDVQMVPIEPPPLSAGTPAMTQPEAELIPSLSLPPPIIPLRRYGHNFLDTTKTFILLSFDDLGADAIEFYGDSKYPAARLTISSKSSDLIPRNVPLPVQDDFKHISFQIENLDTFSIDFDIYPTFGSKVIARAAASSRVFTGKASSSGIWHLELFDPRLRAIGRISFRYQVVTPFHGIPLEITHFATYWKATSQYENHPSNLITGSSLSGDFMRLFVQYTRDGVPVLYNDWALPSSRNDLVSRLNYSEFKQAGLDVGRGKGVVQGLVGSGINPNNLSAAQRQVARSYASLADALAVLPADLNLEIHICYPSRTEEEALQLGPTQNINAVADAVLTVVFDHARQLRESKDAALRSFVFSSYNADVCTALNWKQPNYPILLCNELGVTAPSAQQGSNSSMVSSCGRSSASIKEAVRIAQSNNFMGLVCTSRLLELVPALVNSVKEAGLVLISDFSHNGKSRRPSLHELPQGVDGLLVDNAVLRFKDAIDQ</sequence>
<keyword evidence="2" id="KW-0378">Hydrolase</keyword>
<dbReference type="Pfam" id="PF13637">
    <property type="entry name" value="Ank_4"/>
    <property type="match status" value="1"/>
</dbReference>
<organism evidence="7 8">
    <name type="scientific">Recurvomyces mirabilis</name>
    <dbReference type="NCBI Taxonomy" id="574656"/>
    <lineage>
        <taxon>Eukaryota</taxon>
        <taxon>Fungi</taxon>
        <taxon>Dikarya</taxon>
        <taxon>Ascomycota</taxon>
        <taxon>Pezizomycotina</taxon>
        <taxon>Dothideomycetes</taxon>
        <taxon>Dothideomycetidae</taxon>
        <taxon>Mycosphaerellales</taxon>
        <taxon>Teratosphaeriaceae</taxon>
        <taxon>Recurvomyces</taxon>
    </lineage>
</organism>
<evidence type="ECO:0000256" key="2">
    <source>
        <dbReference type="ARBA" id="ARBA00022801"/>
    </source>
</evidence>
<dbReference type="SUPFAM" id="SSF48403">
    <property type="entry name" value="Ankyrin repeat"/>
    <property type="match status" value="1"/>
</dbReference>
<name>A0AAE0TMV0_9PEZI</name>
<dbReference type="EMBL" id="JAUTXT010000055">
    <property type="protein sequence ID" value="KAK3670485.1"/>
    <property type="molecule type" value="Genomic_DNA"/>
</dbReference>
<accession>A0AAE0TMV0</accession>